<feature type="transmembrane region" description="Helical" evidence="1">
    <location>
        <begin position="373"/>
        <end position="395"/>
    </location>
</feature>
<keyword evidence="1" id="KW-0812">Transmembrane</keyword>
<dbReference type="InterPro" id="IPR052524">
    <property type="entry name" value="MFS_Cyanate_Porter"/>
</dbReference>
<dbReference type="AlphaFoldDB" id="A0A917BHZ6"/>
<feature type="transmembrane region" description="Helical" evidence="1">
    <location>
        <begin position="345"/>
        <end position="367"/>
    </location>
</feature>
<feature type="transmembrane region" description="Helical" evidence="1">
    <location>
        <begin position="168"/>
        <end position="188"/>
    </location>
</feature>
<dbReference type="PANTHER" id="PTHR23523:SF2">
    <property type="entry name" value="2-NITROIMIDAZOLE TRANSPORTER"/>
    <property type="match status" value="1"/>
</dbReference>
<evidence type="ECO:0000313" key="3">
    <source>
        <dbReference type="Proteomes" id="UP000605670"/>
    </source>
</evidence>
<dbReference type="Gene3D" id="1.20.1250.20">
    <property type="entry name" value="MFS general substrate transporter like domains"/>
    <property type="match status" value="1"/>
</dbReference>
<feature type="transmembrane region" description="Helical" evidence="1">
    <location>
        <begin position="310"/>
        <end position="333"/>
    </location>
</feature>
<feature type="transmembrane region" description="Helical" evidence="1">
    <location>
        <begin position="287"/>
        <end position="304"/>
    </location>
</feature>
<proteinExistence type="predicted"/>
<feature type="transmembrane region" description="Helical" evidence="1">
    <location>
        <begin position="250"/>
        <end position="275"/>
    </location>
</feature>
<feature type="transmembrane region" description="Helical" evidence="1">
    <location>
        <begin position="139"/>
        <end position="162"/>
    </location>
</feature>
<feature type="transmembrane region" description="Helical" evidence="1">
    <location>
        <begin position="220"/>
        <end position="238"/>
    </location>
</feature>
<evidence type="ECO:0000313" key="2">
    <source>
        <dbReference type="EMBL" id="GGF40793.1"/>
    </source>
</evidence>
<name>A0A917BHZ6_9MICO</name>
<dbReference type="SUPFAM" id="SSF103473">
    <property type="entry name" value="MFS general substrate transporter"/>
    <property type="match status" value="1"/>
</dbReference>
<keyword evidence="1" id="KW-0472">Membrane</keyword>
<reference evidence="2" key="1">
    <citation type="journal article" date="2014" name="Int. J. Syst. Evol. Microbiol.">
        <title>Complete genome sequence of Corynebacterium casei LMG S-19264T (=DSM 44701T), isolated from a smear-ripened cheese.</title>
        <authorList>
            <consortium name="US DOE Joint Genome Institute (JGI-PGF)"/>
            <person name="Walter F."/>
            <person name="Albersmeier A."/>
            <person name="Kalinowski J."/>
            <person name="Ruckert C."/>
        </authorList>
    </citation>
    <scope>NUCLEOTIDE SEQUENCE</scope>
    <source>
        <strain evidence="2">CGMCC 1.12160</strain>
    </source>
</reference>
<keyword evidence="1" id="KW-1133">Transmembrane helix</keyword>
<feature type="transmembrane region" description="Helical" evidence="1">
    <location>
        <begin position="80"/>
        <end position="97"/>
    </location>
</feature>
<feature type="transmembrane region" description="Helical" evidence="1">
    <location>
        <begin position="103"/>
        <end position="127"/>
    </location>
</feature>
<comment type="caution">
    <text evidence="2">The sequence shown here is derived from an EMBL/GenBank/DDBJ whole genome shotgun (WGS) entry which is preliminary data.</text>
</comment>
<gene>
    <name evidence="2" type="ORF">GCM10011366_05580</name>
</gene>
<dbReference type="InterPro" id="IPR011701">
    <property type="entry name" value="MFS"/>
</dbReference>
<feature type="transmembrane region" description="Helical" evidence="1">
    <location>
        <begin position="51"/>
        <end position="73"/>
    </location>
</feature>
<reference evidence="2" key="2">
    <citation type="submission" date="2020-09" db="EMBL/GenBank/DDBJ databases">
        <authorList>
            <person name="Sun Q."/>
            <person name="Zhou Y."/>
        </authorList>
    </citation>
    <scope>NUCLEOTIDE SEQUENCE</scope>
    <source>
        <strain evidence="2">CGMCC 1.12160</strain>
    </source>
</reference>
<keyword evidence="3" id="KW-1185">Reference proteome</keyword>
<dbReference type="InterPro" id="IPR036259">
    <property type="entry name" value="MFS_trans_sf"/>
</dbReference>
<dbReference type="Pfam" id="PF07690">
    <property type="entry name" value="MFS_1"/>
    <property type="match status" value="1"/>
</dbReference>
<accession>A0A917BHZ6</accession>
<sequence>MRSVKQVGPGVSALWALVAVVLVALNLRGPIAAVGPVLGPMTADLHLTPTTAGLLTTLPVLCFAGAAPLAAWVGRLLGPAPAIGWSLAILAGALVLRPVDGTAILLVGTVVAGVAMTFGNVLLPVVVKRDFESRTTSVMALYTSMLAGGAALTAATTAPLAAWLGWRAALAAGGVLAVLALGTWGLAFRAELGRPGPAGDDAQRPGRSTGSRRPVWRQSTAWAVALLLGFQSALYYALTSWLPLLLQEEAGLGTAGAGVALSLFQLLGIPGSLLVPLLARRRPTQSWLALLLAGGWGVMLAGLLAAPQVWLLWCAVGGVAQGVGIALAFSLVVLRSVDTSTARSLSAMGQMVGYAVGAGGPVLLGALRAGTGGWTWPLLFLGAAAVALAATGVVAGRDRPVVSAAG</sequence>
<dbReference type="Proteomes" id="UP000605670">
    <property type="component" value="Unassembled WGS sequence"/>
</dbReference>
<dbReference type="PANTHER" id="PTHR23523">
    <property type="match status" value="1"/>
</dbReference>
<dbReference type="GO" id="GO:0022857">
    <property type="term" value="F:transmembrane transporter activity"/>
    <property type="evidence" value="ECO:0007669"/>
    <property type="project" value="InterPro"/>
</dbReference>
<feature type="transmembrane region" description="Helical" evidence="1">
    <location>
        <begin position="12"/>
        <end position="31"/>
    </location>
</feature>
<dbReference type="EMBL" id="BMEM01000001">
    <property type="protein sequence ID" value="GGF40793.1"/>
    <property type="molecule type" value="Genomic_DNA"/>
</dbReference>
<organism evidence="2 3">
    <name type="scientific">Ornithinimicrobium tianjinense</name>
    <dbReference type="NCBI Taxonomy" id="1195761"/>
    <lineage>
        <taxon>Bacteria</taxon>
        <taxon>Bacillati</taxon>
        <taxon>Actinomycetota</taxon>
        <taxon>Actinomycetes</taxon>
        <taxon>Micrococcales</taxon>
        <taxon>Ornithinimicrobiaceae</taxon>
        <taxon>Ornithinimicrobium</taxon>
    </lineage>
</organism>
<protein>
    <submittedName>
        <fullName evidence="2">MFS transporter</fullName>
    </submittedName>
</protein>
<evidence type="ECO:0000256" key="1">
    <source>
        <dbReference type="SAM" id="Phobius"/>
    </source>
</evidence>